<protein>
    <submittedName>
        <fullName evidence="2">Uncharacterized protein</fullName>
    </submittedName>
</protein>
<keyword evidence="3" id="KW-1185">Reference proteome</keyword>
<evidence type="ECO:0000313" key="2">
    <source>
        <dbReference type="EMBL" id="GAA5804614.1"/>
    </source>
</evidence>
<evidence type="ECO:0000313" key="3">
    <source>
        <dbReference type="Proteomes" id="UP001476247"/>
    </source>
</evidence>
<proteinExistence type="predicted"/>
<comment type="caution">
    <text evidence="2">The sequence shown here is derived from an EMBL/GenBank/DDBJ whole genome shotgun (WGS) entry which is preliminary data.</text>
</comment>
<feature type="compositionally biased region" description="Acidic residues" evidence="1">
    <location>
        <begin position="179"/>
        <end position="205"/>
    </location>
</feature>
<gene>
    <name evidence="2" type="ORF">HPULCUR_010116</name>
</gene>
<accession>A0ABP9YCC6</accession>
<name>A0ABP9YCC6_9FUNG</name>
<sequence>MKDLGDMYDGQSKQVLVLLKDESKPRSEVEDFIKKSYNNTLQEKRKFEELADDDSSLDNNNAYVEEESTLRLIDKGLYVLDEVYSFSYPKTIKQLKGGDIDALIKGLITLENMIDELKDLHQNNKRSTEDEINLVKNVYGRPSSISTTRPILSLAGKKRLSSSGSTSDVEWCPAKEFQEKDDDDDAEEAEEHEKDEEAEEDEEET</sequence>
<feature type="region of interest" description="Disordered" evidence="1">
    <location>
        <begin position="157"/>
        <end position="205"/>
    </location>
</feature>
<organism evidence="2 3">
    <name type="scientific">Helicostylum pulchrum</name>
    <dbReference type="NCBI Taxonomy" id="562976"/>
    <lineage>
        <taxon>Eukaryota</taxon>
        <taxon>Fungi</taxon>
        <taxon>Fungi incertae sedis</taxon>
        <taxon>Mucoromycota</taxon>
        <taxon>Mucoromycotina</taxon>
        <taxon>Mucoromycetes</taxon>
        <taxon>Mucorales</taxon>
        <taxon>Mucorineae</taxon>
        <taxon>Mucoraceae</taxon>
        <taxon>Helicostylum</taxon>
    </lineage>
</organism>
<reference evidence="2 3" key="1">
    <citation type="submission" date="2024-04" db="EMBL/GenBank/DDBJ databases">
        <title>genome sequences of Mucor flavus KT1a and Helicostylum pulchrum KT1b strains isolation_sourced from the surface of a dry-aged beef.</title>
        <authorList>
            <person name="Toyotome T."/>
            <person name="Hosono M."/>
            <person name="Torimaru M."/>
            <person name="Fukuda K."/>
            <person name="Mikami N."/>
        </authorList>
    </citation>
    <scope>NUCLEOTIDE SEQUENCE [LARGE SCALE GENOMIC DNA]</scope>
    <source>
        <strain evidence="2 3">KT1b</strain>
    </source>
</reference>
<evidence type="ECO:0000256" key="1">
    <source>
        <dbReference type="SAM" id="MobiDB-lite"/>
    </source>
</evidence>
<dbReference type="EMBL" id="BAABUJ010000036">
    <property type="protein sequence ID" value="GAA5804614.1"/>
    <property type="molecule type" value="Genomic_DNA"/>
</dbReference>
<dbReference type="Proteomes" id="UP001476247">
    <property type="component" value="Unassembled WGS sequence"/>
</dbReference>